<reference evidence="1 2" key="1">
    <citation type="submission" date="2020-07" db="EMBL/GenBank/DDBJ databases">
        <title>Sequencing the genomes of 1000 actinobacteria strains.</title>
        <authorList>
            <person name="Klenk H.-P."/>
        </authorList>
    </citation>
    <scope>NUCLEOTIDE SEQUENCE [LARGE SCALE GENOMIC DNA]</scope>
    <source>
        <strain evidence="1 2">DSM 26341</strain>
    </source>
</reference>
<dbReference type="Proteomes" id="UP000539111">
    <property type="component" value="Unassembled WGS sequence"/>
</dbReference>
<dbReference type="RefSeq" id="WP_179425121.1">
    <property type="nucleotide sequence ID" value="NZ_JACBZP010000001.1"/>
</dbReference>
<dbReference type="AlphaFoldDB" id="A0A7Z0ABB2"/>
<keyword evidence="2" id="KW-1185">Reference proteome</keyword>
<organism evidence="1 2">
    <name type="scientific">Spelaeicoccus albus</name>
    <dbReference type="NCBI Taxonomy" id="1280376"/>
    <lineage>
        <taxon>Bacteria</taxon>
        <taxon>Bacillati</taxon>
        <taxon>Actinomycetota</taxon>
        <taxon>Actinomycetes</taxon>
        <taxon>Micrococcales</taxon>
        <taxon>Brevibacteriaceae</taxon>
        <taxon>Spelaeicoccus</taxon>
    </lineage>
</organism>
<accession>A0A7Z0ABB2</accession>
<proteinExistence type="predicted"/>
<evidence type="ECO:0000313" key="1">
    <source>
        <dbReference type="EMBL" id="NYI66021.1"/>
    </source>
</evidence>
<name>A0A7Z0ABB2_9MICO</name>
<comment type="caution">
    <text evidence="1">The sequence shown here is derived from an EMBL/GenBank/DDBJ whole genome shotgun (WGS) entry which is preliminary data.</text>
</comment>
<dbReference type="EMBL" id="JACBZP010000001">
    <property type="protein sequence ID" value="NYI66021.1"/>
    <property type="molecule type" value="Genomic_DNA"/>
</dbReference>
<evidence type="ECO:0000313" key="2">
    <source>
        <dbReference type="Proteomes" id="UP000539111"/>
    </source>
</evidence>
<sequence>MNQDATQYRVLVLGLDPATIPGIDADEINSALDAGLARFDESELSADQHLVPLDDSAESRVIEALSRESYDCVVVGGGIRKPEPLVEFFEEVINLIRQHLPDAAIAFNTDGGNSLEAARRVLHTAL</sequence>
<gene>
    <name evidence="1" type="ORF">BJY26_000327</name>
</gene>
<protein>
    <submittedName>
        <fullName evidence="1">Uncharacterized protein</fullName>
    </submittedName>
</protein>